<gene>
    <name evidence="3" type="ORF">V5J35_001246</name>
</gene>
<comment type="caution">
    <text evidence="3">The sequence shown here is derived from an EMBL/GenBank/DDBJ whole genome shotgun (WGS) entry which is preliminary data.</text>
</comment>
<dbReference type="EMBL" id="JBEWTB010000002">
    <property type="protein sequence ID" value="MET4756054.1"/>
    <property type="molecule type" value="Genomic_DNA"/>
</dbReference>
<dbReference type="Gene3D" id="3.30.465.10">
    <property type="match status" value="1"/>
</dbReference>
<dbReference type="Proteomes" id="UP001549366">
    <property type="component" value="Unassembled WGS sequence"/>
</dbReference>
<dbReference type="InterPro" id="IPR005107">
    <property type="entry name" value="CO_DH_flav_C"/>
</dbReference>
<reference evidence="3 4" key="1">
    <citation type="submission" date="2024-06" db="EMBL/GenBank/DDBJ databases">
        <title>Genomic Encyclopedia of Type Strains, Phase V (KMG-V): Genome sequencing to study the core and pangenomes of soil and plant-associated prokaryotes.</title>
        <authorList>
            <person name="Whitman W."/>
        </authorList>
    </citation>
    <scope>NUCLEOTIDE SEQUENCE [LARGE SCALE GENOMIC DNA]</scope>
    <source>
        <strain evidence="3 4">NE40</strain>
    </source>
</reference>
<name>A0ABV2SE62_9GAMM</name>
<evidence type="ECO:0000313" key="4">
    <source>
        <dbReference type="Proteomes" id="UP001549366"/>
    </source>
</evidence>
<dbReference type="InterPro" id="IPR051312">
    <property type="entry name" value="Diverse_Substr_Oxidored"/>
</dbReference>
<dbReference type="PANTHER" id="PTHR42659:SF9">
    <property type="entry name" value="XANTHINE DEHYDROGENASE FAD-BINDING SUBUNIT XDHB-RELATED"/>
    <property type="match status" value="1"/>
</dbReference>
<dbReference type="Pfam" id="PF00941">
    <property type="entry name" value="FAD_binding_5"/>
    <property type="match status" value="1"/>
</dbReference>
<feature type="domain" description="FAD-binding PCMH-type" evidence="2">
    <location>
        <begin position="1"/>
        <end position="158"/>
    </location>
</feature>
<evidence type="ECO:0000313" key="3">
    <source>
        <dbReference type="EMBL" id="MET4756054.1"/>
    </source>
</evidence>
<dbReference type="SUPFAM" id="SSF55447">
    <property type="entry name" value="CO dehydrogenase flavoprotein C-terminal domain-like"/>
    <property type="match status" value="1"/>
</dbReference>
<dbReference type="InterPro" id="IPR036683">
    <property type="entry name" value="CO_DH_flav_C_dom_sf"/>
</dbReference>
<dbReference type="InterPro" id="IPR016166">
    <property type="entry name" value="FAD-bd_PCMH"/>
</dbReference>
<dbReference type="PANTHER" id="PTHR42659">
    <property type="entry name" value="XANTHINE DEHYDROGENASE SUBUNIT C-RELATED"/>
    <property type="match status" value="1"/>
</dbReference>
<keyword evidence="4" id="KW-1185">Reference proteome</keyword>
<organism evidence="3 4">
    <name type="scientific">Endozoicomonas lisbonensis</name>
    <dbReference type="NCBI Taxonomy" id="3120522"/>
    <lineage>
        <taxon>Bacteria</taxon>
        <taxon>Pseudomonadati</taxon>
        <taxon>Pseudomonadota</taxon>
        <taxon>Gammaproteobacteria</taxon>
        <taxon>Oceanospirillales</taxon>
        <taxon>Endozoicomonadaceae</taxon>
        <taxon>Endozoicomonas</taxon>
    </lineage>
</organism>
<keyword evidence="1" id="KW-0285">Flavoprotein</keyword>
<dbReference type="Gene3D" id="3.30.43.10">
    <property type="entry name" value="Uridine Diphospho-n-acetylenolpyruvylglucosamine Reductase, domain 2"/>
    <property type="match status" value="1"/>
</dbReference>
<keyword evidence="1" id="KW-0274">FAD</keyword>
<dbReference type="InterPro" id="IPR036318">
    <property type="entry name" value="FAD-bd_PCMH-like_sf"/>
</dbReference>
<dbReference type="RefSeq" id="WP_354010416.1">
    <property type="nucleotide sequence ID" value="NZ_JBEWTA010000001.1"/>
</dbReference>
<accession>A0ABV2SE62</accession>
<proteinExistence type="predicted"/>
<dbReference type="SMART" id="SM01092">
    <property type="entry name" value="CO_deh_flav_C"/>
    <property type="match status" value="1"/>
</dbReference>
<protein>
    <submittedName>
        <fullName evidence="3">Selenate reductase FAD-binding subunit</fullName>
    </submittedName>
</protein>
<sequence>MIKQFLRPESLDEALALKTKYGDDAVYMAGGARLNASPTRTEHEIVINLSGIDLEGCEKTARGWEIGALTTLQTVVDHVALPEGLREAAALVYSRNVRNQCTLGGEIAAALPACLIVPALLAMDARVELADGNVMSVAKYQKQCEGLITKVIVPAEVYACFNQNVSKSAADLPIVNASFAIQRDKDGNESYGIAVSGSSIPFARIPAEDSILAFLTNDISRQQLEERIAETVSCETDFRGSADYKREVSGVLVASMVEEYRLQANKVQASKVQAGKVKGQ</sequence>
<dbReference type="InterPro" id="IPR016167">
    <property type="entry name" value="FAD-bd_PCMH_sub1"/>
</dbReference>
<evidence type="ECO:0000259" key="2">
    <source>
        <dbReference type="PROSITE" id="PS51387"/>
    </source>
</evidence>
<dbReference type="PROSITE" id="PS51387">
    <property type="entry name" value="FAD_PCMH"/>
    <property type="match status" value="1"/>
</dbReference>
<evidence type="ECO:0000256" key="1">
    <source>
        <dbReference type="ARBA" id="ARBA00022827"/>
    </source>
</evidence>
<dbReference type="InterPro" id="IPR002346">
    <property type="entry name" value="Mopterin_DH_FAD-bd"/>
</dbReference>
<dbReference type="SUPFAM" id="SSF56176">
    <property type="entry name" value="FAD-binding/transporter-associated domain-like"/>
    <property type="match status" value="1"/>
</dbReference>
<dbReference type="Gene3D" id="3.30.390.50">
    <property type="entry name" value="CO dehydrogenase flavoprotein, C-terminal domain"/>
    <property type="match status" value="1"/>
</dbReference>
<dbReference type="InterPro" id="IPR016169">
    <property type="entry name" value="FAD-bd_PCMH_sub2"/>
</dbReference>